<dbReference type="AlphaFoldDB" id="A0A7T5R2A2"/>
<proteinExistence type="predicted"/>
<dbReference type="PANTHER" id="PTHR20919:SF0">
    <property type="entry name" value="HOMOSERINE O-SUCCINYLTRANSFERASE"/>
    <property type="match status" value="1"/>
</dbReference>
<dbReference type="Proteomes" id="UP000595362">
    <property type="component" value="Chromosome"/>
</dbReference>
<accession>A0A7T5R2A2</accession>
<gene>
    <name evidence="4" type="ORF">HYS17_11865</name>
</gene>
<keyword evidence="3" id="KW-0012">Acyltransferase</keyword>
<dbReference type="EMBL" id="CP066681">
    <property type="protein sequence ID" value="QQG36165.1"/>
    <property type="molecule type" value="Genomic_DNA"/>
</dbReference>
<evidence type="ECO:0000256" key="3">
    <source>
        <dbReference type="ARBA" id="ARBA00023315"/>
    </source>
</evidence>
<organism evidence="4 5">
    <name type="scientific">Micavibrio aeruginosavorus</name>
    <dbReference type="NCBI Taxonomy" id="349221"/>
    <lineage>
        <taxon>Bacteria</taxon>
        <taxon>Pseudomonadati</taxon>
        <taxon>Bdellovibrionota</taxon>
        <taxon>Bdellovibrionia</taxon>
        <taxon>Bdellovibrionales</taxon>
        <taxon>Pseudobdellovibrionaceae</taxon>
        <taxon>Micavibrio</taxon>
    </lineage>
</organism>
<dbReference type="SUPFAM" id="SSF52317">
    <property type="entry name" value="Class I glutamine amidotransferase-like"/>
    <property type="match status" value="1"/>
</dbReference>
<keyword evidence="1" id="KW-0028">Amino-acid biosynthesis</keyword>
<evidence type="ECO:0000313" key="4">
    <source>
        <dbReference type="EMBL" id="QQG36165.1"/>
    </source>
</evidence>
<dbReference type="GO" id="GO:0008899">
    <property type="term" value="F:homoserine O-succinyltransferase activity"/>
    <property type="evidence" value="ECO:0007669"/>
    <property type="project" value="TreeGrafter"/>
</dbReference>
<sequence>MAIILPQDHPAYSRLHSQNVAVRPEAANSDPQAQDKTVRLGFVNLMPREYLEETVDLLLGRLARASRDIRPVFISPEGKADKGMSWAEARAHGVDCLLITGYAASNLRFEELDFWPELQTIINDAEKQNLPLLAVCAGAMAVAYQSYGIAKEQAPHKLLGNYEYKTQNGERYYLATSRNNTLNRGQLLAAAKQRGLDILLETDDTPQPEPGIIADQRRGWLLALAHLEYAYTTCDSYPDFEGRDLHILDYQYWRDHNTASPKYDPALAARVLPPVNLELTAAQVKAREDYADRLLSGWVNRAYECRPQSRYSYGGARKASVPCRSVFQP</sequence>
<dbReference type="GO" id="GO:0008652">
    <property type="term" value="P:amino acid biosynthetic process"/>
    <property type="evidence" value="ECO:0007669"/>
    <property type="project" value="UniProtKB-KW"/>
</dbReference>
<dbReference type="InterPro" id="IPR029062">
    <property type="entry name" value="Class_I_gatase-like"/>
</dbReference>
<dbReference type="PANTHER" id="PTHR20919">
    <property type="entry name" value="HOMOSERINE O-SUCCINYLTRANSFERASE"/>
    <property type="match status" value="1"/>
</dbReference>
<name>A0A7T5R2A2_9BACT</name>
<evidence type="ECO:0000313" key="5">
    <source>
        <dbReference type="Proteomes" id="UP000595362"/>
    </source>
</evidence>
<dbReference type="InterPro" id="IPR033752">
    <property type="entry name" value="MetA_family"/>
</dbReference>
<evidence type="ECO:0000256" key="2">
    <source>
        <dbReference type="ARBA" id="ARBA00022679"/>
    </source>
</evidence>
<keyword evidence="2 4" id="KW-0808">Transferase</keyword>
<dbReference type="Pfam" id="PF04204">
    <property type="entry name" value="HTS"/>
    <property type="match status" value="1"/>
</dbReference>
<dbReference type="Gene3D" id="3.40.50.880">
    <property type="match status" value="1"/>
</dbReference>
<reference evidence="4 5" key="1">
    <citation type="submission" date="2020-07" db="EMBL/GenBank/DDBJ databases">
        <title>Huge and variable diversity of episymbiotic CPR bacteria and DPANN archaea in groundwater ecosystems.</title>
        <authorList>
            <person name="He C.Y."/>
            <person name="Keren R."/>
            <person name="Whittaker M."/>
            <person name="Farag I.F."/>
            <person name="Doudna J."/>
            <person name="Cate J.H.D."/>
            <person name="Banfield J.F."/>
        </authorList>
    </citation>
    <scope>NUCLEOTIDE SEQUENCE [LARGE SCALE GENOMIC DNA]</scope>
    <source>
        <strain evidence="4">NC_groundwater_70_Ag_B-0.1um_54_66</strain>
    </source>
</reference>
<evidence type="ECO:0000256" key="1">
    <source>
        <dbReference type="ARBA" id="ARBA00022605"/>
    </source>
</evidence>
<protein>
    <submittedName>
        <fullName evidence="4">Homoserine O-succinyltransferase</fullName>
    </submittedName>
</protein>